<dbReference type="EMBL" id="CP011125">
    <property type="protein sequence ID" value="AKF06774.1"/>
    <property type="molecule type" value="Genomic_DNA"/>
</dbReference>
<evidence type="ECO:0000256" key="1">
    <source>
        <dbReference type="SAM" id="MobiDB-lite"/>
    </source>
</evidence>
<sequence>MGDIAARAGLTERTFFRRFTDEREVLFSGSQELEGLVVSAVAAAPSGLARRARADRAPRLGDRHHGLRPGLRALDRGACAQPEVDARRSDPRGARRAARARSASIATPRRRST</sequence>
<feature type="region of interest" description="Disordered" evidence="1">
    <location>
        <begin position="47"/>
        <end position="113"/>
    </location>
</feature>
<gene>
    <name evidence="2" type="ORF">DB32_003923</name>
</gene>
<evidence type="ECO:0000313" key="2">
    <source>
        <dbReference type="EMBL" id="AKF06774.1"/>
    </source>
</evidence>
<evidence type="ECO:0008006" key="4">
    <source>
        <dbReference type="Google" id="ProtNLM"/>
    </source>
</evidence>
<evidence type="ECO:0000313" key="3">
    <source>
        <dbReference type="Proteomes" id="UP000034883"/>
    </source>
</evidence>
<feature type="compositionally biased region" description="Basic and acidic residues" evidence="1">
    <location>
        <begin position="84"/>
        <end position="93"/>
    </location>
</feature>
<dbReference type="AlphaFoldDB" id="A0A0F6SFD9"/>
<dbReference type="STRING" id="927083.DB32_003923"/>
<protein>
    <recommendedName>
        <fullName evidence="4">HTH tetR-type domain-containing protein</fullName>
    </recommendedName>
</protein>
<organism evidence="2 3">
    <name type="scientific">Sandaracinus amylolyticus</name>
    <dbReference type="NCBI Taxonomy" id="927083"/>
    <lineage>
        <taxon>Bacteria</taxon>
        <taxon>Pseudomonadati</taxon>
        <taxon>Myxococcota</taxon>
        <taxon>Polyangia</taxon>
        <taxon>Polyangiales</taxon>
        <taxon>Sandaracinaceae</taxon>
        <taxon>Sandaracinus</taxon>
    </lineage>
</organism>
<dbReference type="RefSeq" id="WP_053233939.1">
    <property type="nucleotide sequence ID" value="NZ_CP011125.1"/>
</dbReference>
<dbReference type="KEGG" id="samy:DB32_003923"/>
<name>A0A0F6SFD9_9BACT</name>
<feature type="compositionally biased region" description="Basic and acidic residues" evidence="1">
    <location>
        <begin position="52"/>
        <end position="64"/>
    </location>
</feature>
<dbReference type="Proteomes" id="UP000034883">
    <property type="component" value="Chromosome"/>
</dbReference>
<reference evidence="2 3" key="1">
    <citation type="submission" date="2015-03" db="EMBL/GenBank/DDBJ databases">
        <title>Genome assembly of Sandaracinus amylolyticus DSM 53668.</title>
        <authorList>
            <person name="Sharma G."/>
            <person name="Subramanian S."/>
        </authorList>
    </citation>
    <scope>NUCLEOTIDE SEQUENCE [LARGE SCALE GENOMIC DNA]</scope>
    <source>
        <strain evidence="2 3">DSM 53668</strain>
    </source>
</reference>
<proteinExistence type="predicted"/>
<keyword evidence="3" id="KW-1185">Reference proteome</keyword>
<dbReference type="Gene3D" id="1.10.357.10">
    <property type="entry name" value="Tetracycline Repressor, domain 2"/>
    <property type="match status" value="1"/>
</dbReference>
<accession>A0A0F6SFD9</accession>